<dbReference type="GO" id="GO:0003887">
    <property type="term" value="F:DNA-directed DNA polymerase activity"/>
    <property type="evidence" value="ECO:0007669"/>
    <property type="project" value="UniProtKB-KW"/>
</dbReference>
<dbReference type="InterPro" id="IPR004805">
    <property type="entry name" value="DnaE2/DnaE/PolC"/>
</dbReference>
<dbReference type="EMBL" id="MGFJ01000036">
    <property type="protein sequence ID" value="OGM01902.1"/>
    <property type="molecule type" value="Genomic_DNA"/>
</dbReference>
<dbReference type="InterPro" id="IPR003141">
    <property type="entry name" value="Pol/His_phosphatase_N"/>
</dbReference>
<keyword evidence="5" id="KW-0548">Nucleotidyltransferase</keyword>
<dbReference type="CDD" id="cd04485">
    <property type="entry name" value="DnaE_OBF"/>
    <property type="match status" value="1"/>
</dbReference>
<dbReference type="InterPro" id="IPR041931">
    <property type="entry name" value="DNA_pol3_alpha_thumb_dom"/>
</dbReference>
<dbReference type="InterPro" id="IPR040982">
    <property type="entry name" value="DNA_pol3_finger"/>
</dbReference>
<evidence type="ECO:0000256" key="4">
    <source>
        <dbReference type="ARBA" id="ARBA00022679"/>
    </source>
</evidence>
<dbReference type="EC" id="2.7.7.7" evidence="2"/>
<dbReference type="Pfam" id="PF07733">
    <property type="entry name" value="DNA_pol3_alpha"/>
    <property type="match status" value="1"/>
</dbReference>
<dbReference type="NCBIfam" id="NF004226">
    <property type="entry name" value="PRK05673.1"/>
    <property type="match status" value="1"/>
</dbReference>
<dbReference type="Pfam" id="PF14579">
    <property type="entry name" value="HHH_6"/>
    <property type="match status" value="1"/>
</dbReference>
<dbReference type="Gene3D" id="3.20.20.140">
    <property type="entry name" value="Metal-dependent hydrolases"/>
    <property type="match status" value="1"/>
</dbReference>
<dbReference type="SMART" id="SM00481">
    <property type="entry name" value="POLIIIAc"/>
    <property type="match status" value="1"/>
</dbReference>
<reference evidence="10 11" key="1">
    <citation type="journal article" date="2016" name="Nat. Commun.">
        <title>Thousands of microbial genomes shed light on interconnected biogeochemical processes in an aquifer system.</title>
        <authorList>
            <person name="Anantharaman K."/>
            <person name="Brown C.T."/>
            <person name="Hug L.A."/>
            <person name="Sharon I."/>
            <person name="Castelle C.J."/>
            <person name="Probst A.J."/>
            <person name="Thomas B.C."/>
            <person name="Singh A."/>
            <person name="Wilkins M.J."/>
            <person name="Karaoz U."/>
            <person name="Brodie E.L."/>
            <person name="Williams K.H."/>
            <person name="Hubbard S.S."/>
            <person name="Banfield J.F."/>
        </authorList>
    </citation>
    <scope>NUCLEOTIDE SEQUENCE [LARGE SCALE GENOMIC DNA]</scope>
</reference>
<dbReference type="InterPro" id="IPR029460">
    <property type="entry name" value="DNAPol_HHH"/>
</dbReference>
<name>A0A1F7WGE3_9BACT</name>
<organism evidence="10 11">
    <name type="scientific">Candidatus Woesebacteria bacterium GWA1_41_8</name>
    <dbReference type="NCBI Taxonomy" id="1802471"/>
    <lineage>
        <taxon>Bacteria</taxon>
        <taxon>Candidatus Woeseibacteriota</taxon>
    </lineage>
</organism>
<evidence type="ECO:0000313" key="11">
    <source>
        <dbReference type="Proteomes" id="UP000176198"/>
    </source>
</evidence>
<evidence type="ECO:0000256" key="3">
    <source>
        <dbReference type="ARBA" id="ARBA00019114"/>
    </source>
</evidence>
<evidence type="ECO:0000256" key="5">
    <source>
        <dbReference type="ARBA" id="ARBA00022695"/>
    </source>
</evidence>
<dbReference type="PANTHER" id="PTHR32294:SF0">
    <property type="entry name" value="DNA POLYMERASE III SUBUNIT ALPHA"/>
    <property type="match status" value="1"/>
</dbReference>
<dbReference type="GO" id="GO:0008408">
    <property type="term" value="F:3'-5' exonuclease activity"/>
    <property type="evidence" value="ECO:0007669"/>
    <property type="project" value="InterPro"/>
</dbReference>
<evidence type="ECO:0000313" key="10">
    <source>
        <dbReference type="EMBL" id="OGM01902.1"/>
    </source>
</evidence>
<dbReference type="InterPro" id="IPR004013">
    <property type="entry name" value="PHP_dom"/>
</dbReference>
<feature type="domain" description="Polymerase/histidinol phosphatase N-terminal" evidence="9">
    <location>
        <begin position="6"/>
        <end position="73"/>
    </location>
</feature>
<dbReference type="InterPro" id="IPR004365">
    <property type="entry name" value="NA-bd_OB_tRNA"/>
</dbReference>
<dbReference type="GO" id="GO:0005737">
    <property type="term" value="C:cytoplasm"/>
    <property type="evidence" value="ECO:0007669"/>
    <property type="project" value="UniProtKB-SubCell"/>
</dbReference>
<comment type="catalytic activity">
    <reaction evidence="8">
        <text>DNA(n) + a 2'-deoxyribonucleoside 5'-triphosphate = DNA(n+1) + diphosphate</text>
        <dbReference type="Rhea" id="RHEA:22508"/>
        <dbReference type="Rhea" id="RHEA-COMP:17339"/>
        <dbReference type="Rhea" id="RHEA-COMP:17340"/>
        <dbReference type="ChEBI" id="CHEBI:33019"/>
        <dbReference type="ChEBI" id="CHEBI:61560"/>
        <dbReference type="ChEBI" id="CHEBI:173112"/>
        <dbReference type="EC" id="2.7.7.7"/>
    </reaction>
</comment>
<proteinExistence type="predicted"/>
<evidence type="ECO:0000256" key="7">
    <source>
        <dbReference type="ARBA" id="ARBA00022932"/>
    </source>
</evidence>
<evidence type="ECO:0000256" key="6">
    <source>
        <dbReference type="ARBA" id="ARBA00022705"/>
    </source>
</evidence>
<sequence>MADKFVHLHVHTEYSLLDGLSKISPLLSFIKENGMDSVAISDHGAMYGVVEFYKKALKDGVKPIIGMEAYTTDIDIAARPERGKFQNFHLLLLAKNSQGYQNLMKLTSIAHIKGYYYRPRVDRQTLKKFSEGLVCTSACAQGEIAQALIGGDFGKAKKAAEWFLDVFGKDYYLEVQRHNYRDFVEVQENKEIKQELISMSENEKAVIEGVRKLSRQLGIPIVATNDAHYIKEDDATAQDALVCIATGKNVSDVKRLRFIDAPTFYIKSPSQMRQLFSDLPEAIENTVKIADKCDVDIVLDKWFFPKYELTEGKTPEEELTIRSTQGIKKILGKPEKEVMERLNYELDTIKKKGYATYFLIVADVATWATERGIVTNTRGSTAGSLVAFALGIVNINPLTYDLPFERFLTPWRPSPPDIDFDIADVRREEIIEYITQKYGQNRVAQICTFGRMLARGAVRDIARVLGYPYSVGDRIAKLIPLGSQGFPMSIEKALKVSQDLENLYDSDADAKKVIDLARQVEGDARHVSVHAAGVVIAPSEITDFTPIQLDPEGKKIITQYDMDALDPNVSPGEAVGLLKFDLLGLRNLSILGDSIEIVEKLRGTKVELRNLPLNDKKTFEMLSKGDTMGVFQLSGSGMTRYLKELRPTRVEDLMAMVALYRPGPMSQIPEYIARKNNPKKVGYLDPRMKEYLGRSWGLMVYQDDVFLTAINIAGYTWEEADKFRKAVGKKIPSEMEKQRQKFIEGAIKNGLKSQKAEELFQLIEPFSGYGFNKAHAASYGMVAYQTAYMKANFPVEYMTALLTAESGDAEKISAAINECRRMKITVLPPDINESEIGFTIVDAKNSLDAKGIRFGLSAVKNVGDAAISAIIEARTESKFPSFSDFCRSVDARRVNKKVLESLIKVGALSAFGTRAALLSSMDRVREKTAKPQGLKGQQGLFSADDLTKSQKPAELGQLEVPEFSDEELQALERQLLGFSLSARPLDEIIGALSLEATHKIFEISPLQTFGDMVRIAAVVAEVRIIVTKRSNQEMAFVRMEDETGSIDVIVFPRIFEKTRNYWIDYKPLLISGRVDTRDESPSLIVEAVEAKEGGLGPKQVFIKVPEATSIDQLKSLKDLFTKNPGEQEVILVFEGRGSQQIKLPPKISWSRSLALRISQLLEQAPGVGVQ</sequence>
<dbReference type="Gene3D" id="1.10.150.870">
    <property type="match status" value="1"/>
</dbReference>
<accession>A0A1F7WGE3</accession>
<evidence type="ECO:0000256" key="1">
    <source>
        <dbReference type="ARBA" id="ARBA00004496"/>
    </source>
</evidence>
<dbReference type="STRING" id="1802471.A2115_00445"/>
<dbReference type="Gene3D" id="1.10.10.1600">
    <property type="entry name" value="Bacterial DNA polymerase III alpha subunit, thumb domain"/>
    <property type="match status" value="1"/>
</dbReference>
<keyword evidence="7" id="KW-0239">DNA-directed DNA polymerase</keyword>
<dbReference type="Pfam" id="PF02811">
    <property type="entry name" value="PHP"/>
    <property type="match status" value="1"/>
</dbReference>
<dbReference type="PANTHER" id="PTHR32294">
    <property type="entry name" value="DNA POLYMERASE III SUBUNIT ALPHA"/>
    <property type="match status" value="1"/>
</dbReference>
<dbReference type="InterPro" id="IPR016195">
    <property type="entry name" value="Pol/histidinol_Pase-like"/>
</dbReference>
<dbReference type="GO" id="GO:0006260">
    <property type="term" value="P:DNA replication"/>
    <property type="evidence" value="ECO:0007669"/>
    <property type="project" value="UniProtKB-KW"/>
</dbReference>
<dbReference type="CDD" id="cd12113">
    <property type="entry name" value="PHP_PolIIIA_DnaE3"/>
    <property type="match status" value="1"/>
</dbReference>
<dbReference type="Pfam" id="PF01336">
    <property type="entry name" value="tRNA_anti-codon"/>
    <property type="match status" value="1"/>
</dbReference>
<gene>
    <name evidence="10" type="ORF">A2115_00445</name>
</gene>
<evidence type="ECO:0000259" key="9">
    <source>
        <dbReference type="SMART" id="SM00481"/>
    </source>
</evidence>
<comment type="caution">
    <text evidence="10">The sequence shown here is derived from an EMBL/GenBank/DDBJ whole genome shotgun (WGS) entry which is preliminary data.</text>
</comment>
<dbReference type="NCBIfam" id="TIGR00594">
    <property type="entry name" value="polc"/>
    <property type="match status" value="1"/>
</dbReference>
<dbReference type="GO" id="GO:0003676">
    <property type="term" value="F:nucleic acid binding"/>
    <property type="evidence" value="ECO:0007669"/>
    <property type="project" value="InterPro"/>
</dbReference>
<keyword evidence="6" id="KW-0235">DNA replication</keyword>
<dbReference type="Proteomes" id="UP000176198">
    <property type="component" value="Unassembled WGS sequence"/>
</dbReference>
<evidence type="ECO:0000256" key="8">
    <source>
        <dbReference type="ARBA" id="ARBA00049244"/>
    </source>
</evidence>
<keyword evidence="4" id="KW-0808">Transferase</keyword>
<dbReference type="AlphaFoldDB" id="A0A1F7WGE3"/>
<evidence type="ECO:0000256" key="2">
    <source>
        <dbReference type="ARBA" id="ARBA00012417"/>
    </source>
</evidence>
<dbReference type="InterPro" id="IPR011708">
    <property type="entry name" value="DNA_pol3_alpha_NTPase_dom"/>
</dbReference>
<protein>
    <recommendedName>
        <fullName evidence="3">DNA polymerase III subunit alpha</fullName>
        <ecNumber evidence="2">2.7.7.7</ecNumber>
    </recommendedName>
</protein>
<dbReference type="SUPFAM" id="SSF89550">
    <property type="entry name" value="PHP domain-like"/>
    <property type="match status" value="1"/>
</dbReference>
<comment type="subcellular location">
    <subcellularLocation>
        <location evidence="1">Cytoplasm</location>
    </subcellularLocation>
</comment>
<dbReference type="Pfam" id="PF17657">
    <property type="entry name" value="DNA_pol3_finger"/>
    <property type="match status" value="1"/>
</dbReference>